<dbReference type="InterPro" id="IPR029044">
    <property type="entry name" value="Nucleotide-diphossugar_trans"/>
</dbReference>
<keyword evidence="2" id="KW-0548">Nucleotidyltransferase</keyword>
<dbReference type="SUPFAM" id="SSF53448">
    <property type="entry name" value="Nucleotide-diphospho-sugar transferases"/>
    <property type="match status" value="1"/>
</dbReference>
<proteinExistence type="predicted"/>
<sequence>MASNPDRNGRIVGVILAAGMSTRLGRPKQLLEIGGKPLVAHVVDAALASALDDLIVVTGYQSAAIEAALGTREVRFCHNERFADGQSTSLVAALDIVPPDTDAIVVLLSDQPTVRTAVIDRLQAKRRDTASSIVMASYGGTSAHPVLFGSELFSELRQIQGDQGARDVIRRHRLEVVTVDGGADTPPPDVDTEEAYAALLAAWPG</sequence>
<dbReference type="PANTHER" id="PTHR43777:SF1">
    <property type="entry name" value="MOLYBDENUM COFACTOR CYTIDYLYLTRANSFERASE"/>
    <property type="match status" value="1"/>
</dbReference>
<dbReference type="EMBL" id="CADCWI010000076">
    <property type="protein sequence ID" value="CAA9555633.1"/>
    <property type="molecule type" value="Genomic_DNA"/>
</dbReference>
<name>A0A6J4UTA6_9BACT</name>
<protein>
    <submittedName>
        <fullName evidence="2">Molybdenum cofactor cytidylyltransferase</fullName>
        <ecNumber evidence="2">2.7.7.76</ecNumber>
    </submittedName>
</protein>
<dbReference type="PANTHER" id="PTHR43777">
    <property type="entry name" value="MOLYBDENUM COFACTOR CYTIDYLYLTRANSFERASE"/>
    <property type="match status" value="1"/>
</dbReference>
<dbReference type="GO" id="GO:0061602">
    <property type="term" value="F:molybdenum cofactor cytidylyltransferase activity"/>
    <property type="evidence" value="ECO:0007669"/>
    <property type="project" value="UniProtKB-EC"/>
</dbReference>
<evidence type="ECO:0000259" key="1">
    <source>
        <dbReference type="Pfam" id="PF12804"/>
    </source>
</evidence>
<dbReference type="Gene3D" id="3.90.550.10">
    <property type="entry name" value="Spore Coat Polysaccharide Biosynthesis Protein SpsA, Chain A"/>
    <property type="match status" value="1"/>
</dbReference>
<organism evidence="2">
    <name type="scientific">uncultured Thermomicrobiales bacterium</name>
    <dbReference type="NCBI Taxonomy" id="1645740"/>
    <lineage>
        <taxon>Bacteria</taxon>
        <taxon>Pseudomonadati</taxon>
        <taxon>Thermomicrobiota</taxon>
        <taxon>Thermomicrobia</taxon>
        <taxon>Thermomicrobiales</taxon>
        <taxon>environmental samples</taxon>
    </lineage>
</organism>
<dbReference type="InterPro" id="IPR025877">
    <property type="entry name" value="MobA-like_NTP_Trfase"/>
</dbReference>
<reference evidence="2" key="1">
    <citation type="submission" date="2020-02" db="EMBL/GenBank/DDBJ databases">
        <authorList>
            <person name="Meier V. D."/>
        </authorList>
    </citation>
    <scope>NUCLEOTIDE SEQUENCE</scope>
    <source>
        <strain evidence="2">AVDCRST_MAG43</strain>
    </source>
</reference>
<accession>A0A6J4UTA6</accession>
<keyword evidence="2" id="KW-0808">Transferase</keyword>
<evidence type="ECO:0000313" key="2">
    <source>
        <dbReference type="EMBL" id="CAA9555633.1"/>
    </source>
</evidence>
<dbReference type="EC" id="2.7.7.76" evidence="2"/>
<dbReference type="Pfam" id="PF12804">
    <property type="entry name" value="NTP_transf_3"/>
    <property type="match status" value="1"/>
</dbReference>
<dbReference type="CDD" id="cd04182">
    <property type="entry name" value="GT_2_like_f"/>
    <property type="match status" value="1"/>
</dbReference>
<feature type="domain" description="MobA-like NTP transferase" evidence="1">
    <location>
        <begin position="13"/>
        <end position="172"/>
    </location>
</feature>
<dbReference type="AlphaFoldDB" id="A0A6J4UTA6"/>
<gene>
    <name evidence="2" type="ORF">AVDCRST_MAG43-1440</name>
</gene>